<dbReference type="GO" id="GO:0015095">
    <property type="term" value="F:magnesium ion transmembrane transporter activity"/>
    <property type="evidence" value="ECO:0007669"/>
    <property type="project" value="TreeGrafter"/>
</dbReference>
<dbReference type="Gene3D" id="1.20.58.340">
    <property type="entry name" value="Magnesium transport protein CorA, transmembrane region"/>
    <property type="match status" value="1"/>
</dbReference>
<dbReference type="Proteomes" id="UP000572817">
    <property type="component" value="Unassembled WGS sequence"/>
</dbReference>
<feature type="transmembrane region" description="Helical" evidence="5">
    <location>
        <begin position="523"/>
        <end position="547"/>
    </location>
</feature>
<dbReference type="OrthoDB" id="5430750at2759"/>
<evidence type="ECO:0000256" key="3">
    <source>
        <dbReference type="ARBA" id="ARBA00022989"/>
    </source>
</evidence>
<dbReference type="PANTHER" id="PTHR46494:SF1">
    <property type="entry name" value="CORA FAMILY METAL ION TRANSPORTER (EUROFUNG)"/>
    <property type="match status" value="1"/>
</dbReference>
<keyword evidence="7" id="KW-1185">Reference proteome</keyword>
<evidence type="ECO:0000256" key="2">
    <source>
        <dbReference type="ARBA" id="ARBA00022692"/>
    </source>
</evidence>
<dbReference type="GO" id="GO:0000287">
    <property type="term" value="F:magnesium ion binding"/>
    <property type="evidence" value="ECO:0007669"/>
    <property type="project" value="TreeGrafter"/>
</dbReference>
<dbReference type="EMBL" id="WWBZ02000016">
    <property type="protein sequence ID" value="KAF4309994.1"/>
    <property type="molecule type" value="Genomic_DNA"/>
</dbReference>
<sequence length="632" mass="73218">MDKPKQDAHVDWKADPYWRQRRISPAQLLVHDIRLEGWRQDAGPMLEIREVLSSSLLPDLADRDRLRREVDVSEWVQNRSEQYHFKSLVSEYGWLNGLRSKGVQESVDDPEGWRKCRWIHISSKFSEYLEGCLLGLSDWSANPARVISAFRKMELCIYQNERFSKHGRYFSPFVQRLAPDFDPDDDDEDRNCPMLISVPFLDWTVEGETPALRFQVDPREGFQSSKGSSHILRSLLQHFYRLEDTSDREHNQVFTKHRPWINDRDLDLKVRSLYGHYPCGLNVDELWILVIDARHIVTFSSNQSWKSRWPPLQFASRIAEISFRGIRNSFFRSEQNPDFTATTHAVACLSGAVGMLHRSFWADLKLCLVDRFTDNITNALQQYRLHRSPSTRLVMDLLQAQEELNIIIQITEQQLDIISQLQDILETNEPLVSERMSVKSRPRSRGIPERRHMAEDGGTLPPFFRATYRQLSSSSLEDPVSQLLENLQREYADLCDLRDNSNNLVNRTIQLVNIRLEDHGKAILVFTIVTVIFLPLSFITSFFGMNFSDIRNMDQTQRLFWIVAASVTVGVVGLASFLAFYGGDIVEAFMDWRESRSARRRSKPPKVHRRSRPTGVTSFEVLDVSGPGAHDS</sequence>
<comment type="subcellular location">
    <subcellularLocation>
        <location evidence="1">Cell membrane</location>
        <topology evidence="1">Multi-pass membrane protein</topology>
    </subcellularLocation>
</comment>
<dbReference type="PANTHER" id="PTHR46494">
    <property type="entry name" value="CORA FAMILY METAL ION TRANSPORTER (EUROFUNG)"/>
    <property type="match status" value="1"/>
</dbReference>
<organism evidence="6 7">
    <name type="scientific">Botryosphaeria dothidea</name>
    <dbReference type="NCBI Taxonomy" id="55169"/>
    <lineage>
        <taxon>Eukaryota</taxon>
        <taxon>Fungi</taxon>
        <taxon>Dikarya</taxon>
        <taxon>Ascomycota</taxon>
        <taxon>Pezizomycotina</taxon>
        <taxon>Dothideomycetes</taxon>
        <taxon>Dothideomycetes incertae sedis</taxon>
        <taxon>Botryosphaeriales</taxon>
        <taxon>Botryosphaeriaceae</taxon>
        <taxon>Botryosphaeria</taxon>
    </lineage>
</organism>
<name>A0A8H4J154_9PEZI</name>
<dbReference type="InterPro" id="IPR045863">
    <property type="entry name" value="CorA_TM1_TM2"/>
</dbReference>
<dbReference type="GO" id="GO:0005886">
    <property type="term" value="C:plasma membrane"/>
    <property type="evidence" value="ECO:0007669"/>
    <property type="project" value="UniProtKB-SubCell"/>
</dbReference>
<dbReference type="GO" id="GO:0015087">
    <property type="term" value="F:cobalt ion transmembrane transporter activity"/>
    <property type="evidence" value="ECO:0007669"/>
    <property type="project" value="TreeGrafter"/>
</dbReference>
<dbReference type="AlphaFoldDB" id="A0A8H4J154"/>
<accession>A0A8H4J154</accession>
<comment type="caution">
    <text evidence="6">The sequence shown here is derived from an EMBL/GenBank/DDBJ whole genome shotgun (WGS) entry which is preliminary data.</text>
</comment>
<evidence type="ECO:0000313" key="7">
    <source>
        <dbReference type="Proteomes" id="UP000572817"/>
    </source>
</evidence>
<keyword evidence="3 5" id="KW-1133">Transmembrane helix</keyword>
<keyword evidence="2 5" id="KW-0812">Transmembrane</keyword>
<feature type="transmembrane region" description="Helical" evidence="5">
    <location>
        <begin position="559"/>
        <end position="581"/>
    </location>
</feature>
<dbReference type="InterPro" id="IPR002523">
    <property type="entry name" value="MgTranspt_CorA/ZnTranspt_ZntB"/>
</dbReference>
<dbReference type="GO" id="GO:0050897">
    <property type="term" value="F:cobalt ion binding"/>
    <property type="evidence" value="ECO:0007669"/>
    <property type="project" value="TreeGrafter"/>
</dbReference>
<keyword evidence="4 5" id="KW-0472">Membrane</keyword>
<proteinExistence type="predicted"/>
<evidence type="ECO:0000256" key="4">
    <source>
        <dbReference type="ARBA" id="ARBA00023136"/>
    </source>
</evidence>
<evidence type="ECO:0000256" key="1">
    <source>
        <dbReference type="ARBA" id="ARBA00004651"/>
    </source>
</evidence>
<protein>
    <submittedName>
        <fullName evidence="6">Mg2+ transporter protein CorA-like/Zinc transport protein ZntB</fullName>
    </submittedName>
</protein>
<dbReference type="Pfam" id="PF01544">
    <property type="entry name" value="CorA"/>
    <property type="match status" value="1"/>
</dbReference>
<gene>
    <name evidence="6" type="ORF">GTA08_BOTSDO03168</name>
</gene>
<dbReference type="SUPFAM" id="SSF144083">
    <property type="entry name" value="Magnesium transport protein CorA, transmembrane region"/>
    <property type="match status" value="1"/>
</dbReference>
<evidence type="ECO:0000313" key="6">
    <source>
        <dbReference type="EMBL" id="KAF4309994.1"/>
    </source>
</evidence>
<evidence type="ECO:0000256" key="5">
    <source>
        <dbReference type="SAM" id="Phobius"/>
    </source>
</evidence>
<reference evidence="6" key="1">
    <citation type="submission" date="2020-04" db="EMBL/GenBank/DDBJ databases">
        <title>Genome Assembly and Annotation of Botryosphaeria dothidea sdau 11-99, a Latent Pathogen of Apple Fruit Ring Rot in China.</title>
        <authorList>
            <person name="Yu C."/>
            <person name="Diao Y."/>
            <person name="Lu Q."/>
            <person name="Zhao J."/>
            <person name="Cui S."/>
            <person name="Peng C."/>
            <person name="He B."/>
            <person name="Liu H."/>
        </authorList>
    </citation>
    <scope>NUCLEOTIDE SEQUENCE [LARGE SCALE GENOMIC DNA]</scope>
    <source>
        <strain evidence="6">Sdau11-99</strain>
    </source>
</reference>